<evidence type="ECO:0000256" key="7">
    <source>
        <dbReference type="SAM" id="MobiDB-lite"/>
    </source>
</evidence>
<dbReference type="GeneID" id="120249712"/>
<feature type="compositionally biased region" description="Polar residues" evidence="7">
    <location>
        <begin position="246"/>
        <end position="274"/>
    </location>
</feature>
<keyword evidence="5" id="KW-0067">ATP-binding</keyword>
<name>A0AB40AH64_DIOCR</name>
<reference evidence="11" key="1">
    <citation type="submission" date="2025-08" db="UniProtKB">
        <authorList>
            <consortium name="RefSeq"/>
        </authorList>
    </citation>
    <scope>IDENTIFICATION</scope>
</reference>
<protein>
    <submittedName>
        <fullName evidence="11">Protein CHROMATIN REMODELING 35-like</fullName>
    </submittedName>
</protein>
<dbReference type="GO" id="GO:0005524">
    <property type="term" value="F:ATP binding"/>
    <property type="evidence" value="ECO:0007669"/>
    <property type="project" value="UniProtKB-KW"/>
</dbReference>
<dbReference type="CDD" id="cd18793">
    <property type="entry name" value="SF2_C_SNF"/>
    <property type="match status" value="1"/>
</dbReference>
<dbReference type="Gene3D" id="3.40.50.10810">
    <property type="entry name" value="Tandem AAA-ATPase domain"/>
    <property type="match status" value="1"/>
</dbReference>
<dbReference type="RefSeq" id="XP_039114252.1">
    <property type="nucleotide sequence ID" value="XM_039258318.1"/>
</dbReference>
<keyword evidence="6" id="KW-0539">Nucleus</keyword>
<evidence type="ECO:0000256" key="4">
    <source>
        <dbReference type="ARBA" id="ARBA00022806"/>
    </source>
</evidence>
<dbReference type="SMART" id="SM00490">
    <property type="entry name" value="HELICc"/>
    <property type="match status" value="1"/>
</dbReference>
<evidence type="ECO:0000256" key="3">
    <source>
        <dbReference type="ARBA" id="ARBA00022801"/>
    </source>
</evidence>
<dbReference type="InterPro" id="IPR038718">
    <property type="entry name" value="SNF2-like_sf"/>
</dbReference>
<dbReference type="InterPro" id="IPR000330">
    <property type="entry name" value="SNF2_N"/>
</dbReference>
<comment type="subcellular location">
    <subcellularLocation>
        <location evidence="1">Nucleus</location>
    </subcellularLocation>
</comment>
<dbReference type="PROSITE" id="PS51194">
    <property type="entry name" value="HELICASE_CTER"/>
    <property type="match status" value="1"/>
</dbReference>
<dbReference type="Proteomes" id="UP001515500">
    <property type="component" value="Chromosome 19"/>
</dbReference>
<gene>
    <name evidence="11" type="primary">LOC120249712</name>
</gene>
<dbReference type="SMART" id="SM00487">
    <property type="entry name" value="DEXDc"/>
    <property type="match status" value="1"/>
</dbReference>
<feature type="domain" description="Helicase C-terminal" evidence="9">
    <location>
        <begin position="826"/>
        <end position="991"/>
    </location>
</feature>
<keyword evidence="2" id="KW-0547">Nucleotide-binding</keyword>
<dbReference type="InterPro" id="IPR027417">
    <property type="entry name" value="P-loop_NTPase"/>
</dbReference>
<proteinExistence type="predicted"/>
<dbReference type="Gene3D" id="3.40.50.300">
    <property type="entry name" value="P-loop containing nucleotide triphosphate hydrolases"/>
    <property type="match status" value="1"/>
</dbReference>
<dbReference type="AlphaFoldDB" id="A0AB40AH64"/>
<feature type="domain" description="Helicase ATP-binding" evidence="8">
    <location>
        <begin position="487"/>
        <end position="666"/>
    </location>
</feature>
<dbReference type="PANTHER" id="PTHR45821:SF1">
    <property type="entry name" value="ATP-DEPENDENT HELICASE FAMILY PROTEIN-RELATED"/>
    <property type="match status" value="1"/>
</dbReference>
<evidence type="ECO:0000313" key="11">
    <source>
        <dbReference type="RefSeq" id="XP_039114252.1"/>
    </source>
</evidence>
<keyword evidence="3" id="KW-0378">Hydrolase</keyword>
<dbReference type="GO" id="GO:0080188">
    <property type="term" value="P:gene silencing by siRNA-directed DNA methylation"/>
    <property type="evidence" value="ECO:0007669"/>
    <property type="project" value="InterPro"/>
</dbReference>
<evidence type="ECO:0000256" key="5">
    <source>
        <dbReference type="ARBA" id="ARBA00022840"/>
    </source>
</evidence>
<keyword evidence="4" id="KW-0347">Helicase</keyword>
<dbReference type="InterPro" id="IPR001650">
    <property type="entry name" value="Helicase_C-like"/>
</dbReference>
<evidence type="ECO:0000256" key="2">
    <source>
        <dbReference type="ARBA" id="ARBA00022741"/>
    </source>
</evidence>
<dbReference type="GO" id="GO:0005634">
    <property type="term" value="C:nucleus"/>
    <property type="evidence" value="ECO:0007669"/>
    <property type="project" value="UniProtKB-SubCell"/>
</dbReference>
<dbReference type="PROSITE" id="PS51192">
    <property type="entry name" value="HELICASE_ATP_BIND_1"/>
    <property type="match status" value="1"/>
</dbReference>
<dbReference type="GO" id="GO:0016787">
    <property type="term" value="F:hydrolase activity"/>
    <property type="evidence" value="ECO:0007669"/>
    <property type="project" value="UniProtKB-KW"/>
</dbReference>
<evidence type="ECO:0000313" key="10">
    <source>
        <dbReference type="Proteomes" id="UP001515500"/>
    </source>
</evidence>
<feature type="region of interest" description="Disordered" evidence="7">
    <location>
        <begin position="53"/>
        <end position="98"/>
    </location>
</feature>
<evidence type="ECO:0000256" key="6">
    <source>
        <dbReference type="ARBA" id="ARBA00023242"/>
    </source>
</evidence>
<dbReference type="SUPFAM" id="SSF52540">
    <property type="entry name" value="P-loop containing nucleoside triphosphate hydrolases"/>
    <property type="match status" value="2"/>
</dbReference>
<keyword evidence="10" id="KW-1185">Reference proteome</keyword>
<sequence>MDYSDHFALSNLLAELDGGKYGTVTKEYETLHALRTNVINFLSASRRAPANTCLNPVLGAPQTSLHSSSHPRPRHNRSSANGQRNDATPLNVINLDDDPVDSDSIMRTGLNISTECHAAGDIGSVVQKESSNTADGKASTPVLIIDSDEEDGDHQVKNKPCIITGTNEYKSRECLDSQLLLYLKQAKLLEQEGHSKQLVAYEQKQTKIDHDAAIQSTWQPTIQYEKVILRTAPDQQPHEELMPQPKSLSRNLSGKQQCGQHATTANQTRGLIQGQTNSRIQKLMSGHIKNRMNGQTNLFARGKRKYNELDSEQHEQQVDKDFEVNLSPVSVVSLTEETFSTVTHSPDGTKTAESDGLDDLWKDMSLAMECSKVAKLDELATVPEGEDCDCDHSLLLHDDLGLVCRVCGVIQKRIDTIFDYQWTKASRSSRTYMSASRSSTGVDEPVPSCRIRSAEGDLIAAEVSVHPRHMKHMKPHQLEGFNFLVRNLVTDKPGGCILAHAPGSGKTFMLISFIQSFLAKYPDARTLIVLPKGILSIWKNELQRWQVEDIPLFDFYTVKADNRSQQLDVLLSWENQKSILFLGYKQFASIVCEASSDRITAACQERLLTVPSLLILDEGHTPRNESTDIVNSLAKVQTPRKVVLSGTLFQNHVKEVFSILNLVRPKFLRTESSRVIKRRILSRVNIPGNRKSIKGNIDAAFYELVEETLRNDDNYKRKINVIQDLREMTDNVLHYYKGDFLEELPGLVDLTVLLNLSYKQKEIVQKLGKLDKFKRISVGSAVYIHPRLKEIAEKSPSDRGFSDEKIDSIIDSLDVKDGIKTKFFLTLLSLTEAAGEKLLAFSQYHLPMKFLERTLVRLKGWRVGKEIFMITGESSAEERELFTEQFNSSPDAKILFGSIRACGEGISLVGASRVVILDVHLNPSVTRQAIGRAFRPGQEKKVFTYRLIAADSPEEDDHDTSFKKELISKMWFEWSQYSGHQEFELEKIDINDSGDMFLESPMMEQDIKGLYRR</sequence>
<dbReference type="GO" id="GO:0004386">
    <property type="term" value="F:helicase activity"/>
    <property type="evidence" value="ECO:0007669"/>
    <property type="project" value="UniProtKB-KW"/>
</dbReference>
<dbReference type="InterPro" id="IPR014001">
    <property type="entry name" value="Helicase_ATP-bd"/>
</dbReference>
<evidence type="ECO:0000256" key="1">
    <source>
        <dbReference type="ARBA" id="ARBA00004123"/>
    </source>
</evidence>
<organism evidence="10 11">
    <name type="scientific">Dioscorea cayennensis subsp. rotundata</name>
    <name type="common">White Guinea yam</name>
    <name type="synonym">Dioscorea rotundata</name>
    <dbReference type="NCBI Taxonomy" id="55577"/>
    <lineage>
        <taxon>Eukaryota</taxon>
        <taxon>Viridiplantae</taxon>
        <taxon>Streptophyta</taxon>
        <taxon>Embryophyta</taxon>
        <taxon>Tracheophyta</taxon>
        <taxon>Spermatophyta</taxon>
        <taxon>Magnoliopsida</taxon>
        <taxon>Liliopsida</taxon>
        <taxon>Dioscoreales</taxon>
        <taxon>Dioscoreaceae</taxon>
        <taxon>Dioscorea</taxon>
    </lineage>
</organism>
<dbReference type="PANTHER" id="PTHR45821">
    <property type="entry name" value="SNF2 DOMAIN-CONTAINING PROTEIN CLASSY 2-RELATED"/>
    <property type="match status" value="1"/>
</dbReference>
<dbReference type="Pfam" id="PF00176">
    <property type="entry name" value="SNF2-rel_dom"/>
    <property type="match status" value="1"/>
</dbReference>
<dbReference type="Pfam" id="PF00271">
    <property type="entry name" value="Helicase_C"/>
    <property type="match status" value="1"/>
</dbReference>
<evidence type="ECO:0000259" key="9">
    <source>
        <dbReference type="PROSITE" id="PS51194"/>
    </source>
</evidence>
<accession>A0AB40AH64</accession>
<dbReference type="InterPro" id="IPR044567">
    <property type="entry name" value="CLSY/DRD1"/>
</dbReference>
<evidence type="ECO:0000259" key="8">
    <source>
        <dbReference type="PROSITE" id="PS51192"/>
    </source>
</evidence>
<feature type="region of interest" description="Disordered" evidence="7">
    <location>
        <begin position="235"/>
        <end position="274"/>
    </location>
</feature>
<dbReference type="InterPro" id="IPR049730">
    <property type="entry name" value="SNF2/RAD54-like_C"/>
</dbReference>